<sequence length="335" mass="37252">MILPKRLIRLALFLGCLIILLIQNPLPVQAKTLTQKQQAPIGIFIDTLSDFNISNGSFSANFWLWSLIDKGEKNPFDSLEFMNAVRIDTPNNLTIPTSKGIWVQKKVSGTFRHDWNMRNFPFDKQKLKIIFEETEDDIHSFSYQPDIANSSIDQDIKLEGWKIKKLTLNAIDKQYLSNFGNPTLPPGAASAYSRLEIMIELQRTNITGFFKMIAGALASIGLCLVSYFLYEPDIGSLLARFGLHGTSLFAVILSLRSNSGDLGSMAYLTLIDCIHLAVIVYILVATAIAIYIWWQVQKKGDLPALTRISSQVGVVSTLALLACIVVLIIGAATHN</sequence>
<dbReference type="Proteomes" id="UP000184315">
    <property type="component" value="Unassembled WGS sequence"/>
</dbReference>
<dbReference type="GO" id="GO:0016020">
    <property type="term" value="C:membrane"/>
    <property type="evidence" value="ECO:0007669"/>
    <property type="project" value="InterPro"/>
</dbReference>
<accession>A0A1J1LG47</accession>
<feature type="transmembrane region" description="Helical" evidence="1">
    <location>
        <begin position="314"/>
        <end position="333"/>
    </location>
</feature>
<dbReference type="EMBL" id="CZDF01000132">
    <property type="protein sequence ID" value="CUR30876.1"/>
    <property type="molecule type" value="Genomic_DNA"/>
</dbReference>
<dbReference type="AlphaFoldDB" id="A0A1J1LG47"/>
<keyword evidence="1" id="KW-1133">Transmembrane helix</keyword>
<reference evidence="3" key="1">
    <citation type="submission" date="2015-10" db="EMBL/GenBank/DDBJ databases">
        <authorList>
            <person name="Regsiter A."/>
            <person name="william w."/>
        </authorList>
    </citation>
    <scope>NUCLEOTIDE SEQUENCE [LARGE SCALE GENOMIC DNA]</scope>
</reference>
<protein>
    <submittedName>
        <fullName evidence="2">Uncharacterized protein</fullName>
    </submittedName>
</protein>
<proteinExistence type="predicted"/>
<feature type="transmembrane region" description="Helical" evidence="1">
    <location>
        <begin position="209"/>
        <end position="230"/>
    </location>
</feature>
<keyword evidence="1" id="KW-0472">Membrane</keyword>
<keyword evidence="1" id="KW-0812">Transmembrane</keyword>
<dbReference type="OrthoDB" id="7846809at2"/>
<evidence type="ECO:0000256" key="1">
    <source>
        <dbReference type="SAM" id="Phobius"/>
    </source>
</evidence>
<gene>
    <name evidence="2" type="ORF">PL9214290467</name>
</gene>
<dbReference type="STRING" id="671072.PL9214290467"/>
<organism evidence="2 3">
    <name type="scientific">Planktothrix tepida PCC 9214</name>
    <dbReference type="NCBI Taxonomy" id="671072"/>
    <lineage>
        <taxon>Bacteria</taxon>
        <taxon>Bacillati</taxon>
        <taxon>Cyanobacteriota</taxon>
        <taxon>Cyanophyceae</taxon>
        <taxon>Oscillatoriophycideae</taxon>
        <taxon>Oscillatoriales</taxon>
        <taxon>Microcoleaceae</taxon>
        <taxon>Planktothrix</taxon>
    </lineage>
</organism>
<evidence type="ECO:0000313" key="3">
    <source>
        <dbReference type="Proteomes" id="UP000184315"/>
    </source>
</evidence>
<feature type="transmembrane region" description="Helical" evidence="1">
    <location>
        <begin position="267"/>
        <end position="294"/>
    </location>
</feature>
<name>A0A1J1LG47_9CYAN</name>
<keyword evidence="3" id="KW-1185">Reference proteome</keyword>
<dbReference type="GO" id="GO:0005230">
    <property type="term" value="F:extracellular ligand-gated monoatomic ion channel activity"/>
    <property type="evidence" value="ECO:0007669"/>
    <property type="project" value="InterPro"/>
</dbReference>
<feature type="transmembrane region" description="Helical" evidence="1">
    <location>
        <begin position="237"/>
        <end position="255"/>
    </location>
</feature>
<dbReference type="RefSeq" id="WP_072717830.1">
    <property type="nucleotide sequence ID" value="NZ_LN889782.1"/>
</dbReference>
<evidence type="ECO:0000313" key="2">
    <source>
        <dbReference type="EMBL" id="CUR30876.1"/>
    </source>
</evidence>
<dbReference type="InterPro" id="IPR036734">
    <property type="entry name" value="Neur_chan_lig-bd_sf"/>
</dbReference>
<dbReference type="Gene3D" id="2.70.170.10">
    <property type="entry name" value="Neurotransmitter-gated ion-channel ligand-binding domain"/>
    <property type="match status" value="1"/>
</dbReference>